<protein>
    <recommendedName>
        <fullName evidence="5">Secreted protein</fullName>
    </recommendedName>
</protein>
<dbReference type="InParanoid" id="A0A0V1AT64"/>
<evidence type="ECO:0000313" key="3">
    <source>
        <dbReference type="EMBL" id="KRY27975.1"/>
    </source>
</evidence>
<evidence type="ECO:0000256" key="1">
    <source>
        <dbReference type="SAM" id="SignalP"/>
    </source>
</evidence>
<accession>A0A0V1AT64</accession>
<dbReference type="AlphaFoldDB" id="A0A0V1AT64"/>
<dbReference type="EMBL" id="JYDH01000226">
    <property type="protein sequence ID" value="KRY27974.1"/>
    <property type="molecule type" value="Genomic_DNA"/>
</dbReference>
<evidence type="ECO:0000313" key="2">
    <source>
        <dbReference type="EMBL" id="KRY27974.1"/>
    </source>
</evidence>
<keyword evidence="1" id="KW-0732">Signal</keyword>
<feature type="chain" id="PRO_5007438265" description="Secreted protein" evidence="1">
    <location>
        <begin position="17"/>
        <end position="82"/>
    </location>
</feature>
<dbReference type="Proteomes" id="UP000054776">
    <property type="component" value="Unassembled WGS sequence"/>
</dbReference>
<evidence type="ECO:0008006" key="5">
    <source>
        <dbReference type="Google" id="ProtNLM"/>
    </source>
</evidence>
<comment type="caution">
    <text evidence="3">The sequence shown here is derived from an EMBL/GenBank/DDBJ whole genome shotgun (WGS) entry which is preliminary data.</text>
</comment>
<dbReference type="EMBL" id="JYDH01000226">
    <property type="protein sequence ID" value="KRY27975.1"/>
    <property type="molecule type" value="Genomic_DNA"/>
</dbReference>
<keyword evidence="4" id="KW-1185">Reference proteome</keyword>
<proteinExistence type="predicted"/>
<feature type="signal peptide" evidence="1">
    <location>
        <begin position="1"/>
        <end position="16"/>
    </location>
</feature>
<organism evidence="3 4">
    <name type="scientific">Trichinella spiralis</name>
    <name type="common">Trichina worm</name>
    <dbReference type="NCBI Taxonomy" id="6334"/>
    <lineage>
        <taxon>Eukaryota</taxon>
        <taxon>Metazoa</taxon>
        <taxon>Ecdysozoa</taxon>
        <taxon>Nematoda</taxon>
        <taxon>Enoplea</taxon>
        <taxon>Dorylaimia</taxon>
        <taxon>Trichinellida</taxon>
        <taxon>Trichinellidae</taxon>
        <taxon>Trichinella</taxon>
    </lineage>
</organism>
<name>A0A0V1AT64_TRISP</name>
<evidence type="ECO:0000313" key="4">
    <source>
        <dbReference type="Proteomes" id="UP000054776"/>
    </source>
</evidence>
<gene>
    <name evidence="2" type="ORF">T01_10332</name>
    <name evidence="3" type="ORF">T01_996</name>
</gene>
<sequence>METLLISKKIILFVFATLSAFLSEFQSKVEINLSVVVVRRDECELCSVHYRTNLLIVRLELVLNVLHLRPKIPSHHSKQKQI</sequence>
<reference evidence="3 4" key="1">
    <citation type="submission" date="2015-01" db="EMBL/GenBank/DDBJ databases">
        <title>Evolution of Trichinella species and genotypes.</title>
        <authorList>
            <person name="Korhonen P.K."/>
            <person name="Edoardo P."/>
            <person name="Giuseppe L.R."/>
            <person name="Gasser R.B."/>
        </authorList>
    </citation>
    <scope>NUCLEOTIDE SEQUENCE [LARGE SCALE GENOMIC DNA]</scope>
    <source>
        <strain evidence="3">ISS3</strain>
    </source>
</reference>